<evidence type="ECO:0000256" key="3">
    <source>
        <dbReference type="ARBA" id="ARBA00022475"/>
    </source>
</evidence>
<comment type="caution">
    <text evidence="14">Lacks conserved residue(s) required for the propagation of feature annotation.</text>
</comment>
<feature type="disulfide bond" evidence="14">
    <location>
        <begin position="201"/>
        <end position="210"/>
    </location>
</feature>
<protein>
    <submittedName>
        <fullName evidence="19">Biological adhesion</fullName>
    </submittedName>
</protein>
<dbReference type="SMART" id="SM00179">
    <property type="entry name" value="EGF_CA"/>
    <property type="match status" value="11"/>
</dbReference>
<dbReference type="SMART" id="SM00181">
    <property type="entry name" value="EGF"/>
    <property type="match status" value="11"/>
</dbReference>
<dbReference type="GO" id="GO:0005886">
    <property type="term" value="C:plasma membrane"/>
    <property type="evidence" value="ECO:0007669"/>
    <property type="project" value="UniProtKB-SubCell"/>
</dbReference>
<dbReference type="PROSITE" id="PS00010">
    <property type="entry name" value="ASX_HYDROXYL"/>
    <property type="match status" value="2"/>
</dbReference>
<evidence type="ECO:0000256" key="1">
    <source>
        <dbReference type="ARBA" id="ARBA00004251"/>
    </source>
</evidence>
<dbReference type="SUPFAM" id="SSF49785">
    <property type="entry name" value="Galactose-binding domain-like"/>
    <property type="match status" value="3"/>
</dbReference>
<feature type="domain" description="EGF-like" evidence="17">
    <location>
        <begin position="769"/>
        <end position="803"/>
    </location>
</feature>
<dbReference type="SUPFAM" id="SSF57184">
    <property type="entry name" value="Growth factor receptor domain"/>
    <property type="match status" value="1"/>
</dbReference>
<keyword evidence="5 14" id="KW-0245">EGF-like domain</keyword>
<keyword evidence="8" id="KW-0677">Repeat</keyword>
<dbReference type="Pfam" id="PF12661">
    <property type="entry name" value="hEGF"/>
    <property type="match status" value="2"/>
</dbReference>
<feature type="domain" description="VWFA" evidence="18">
    <location>
        <begin position="1137"/>
        <end position="1316"/>
    </location>
</feature>
<sequence length="2003" mass="218671">MNVAFAVDGSYQMGQDNFNNIINFVSNVSNSLDVAINKTWIITLLGNEINVYKTKGELDNSTAPLFPNTTQVLLGKALESVKERLSENDTKRDAVNVVVLLTTQTSDDGIAIPTVNLKTESNATVFVFGIGNEFSLGQLKEIASDSDDHHFIKANDTTDLLKRFATALAKKICQIVDICVTSPCRNNGKCTSFPRGYNCTCLPEFHGDKCEINHALGGVDANDVYLLGAKCGNLLSDGLIHLSRATINGSSYNESWGIPLLDGDYSWCPKDGDLNRKLEIKLGRETYLTKLTLQGKKDSMDYPDNYCFGSRSVDGGAIEEIRPTTRTCLISLPKQSSNSKTTFPSSLTLQYLNVAPWRPLNGDGLCLRIDILLKFNETTDISIFREAGNNATYNYTSVRGSLSSFPLVDGDVSWCPAEDDLLMSPVLKVNLGKPYTLSKVVVQGAKDASEWPDKFCLSYSVNGINFFKLQRTDSSCLLFPQTNVDQNGDRRRMHNFAPPRPAQSVILEPKYPTFGTSDGYCLRTELVGCITTTVDGEQVTEETSPCGPTSCLNGGTCIPDLTEWSYKCMCTDKFMGKNCEDDCKFSEIELGFVVDGSASVQYYGKDNFQLIKDSMKHFIDSFSVSSNETRVGVIVYSTKSTVVFKLDQYSSYKDVEEAIDNITYPGGETFTGQALREAATVLFSNNTIRGNASKILVVITDGVSTDDVTQPMVLINQTGVTTYVIGIGQNYDRSQLTQIALNVPDHVFPAEFKTLPEAFSRVGETICLEMDKCANNTCRFGGICKNEGLNCTCAEGFQGPKCSEDVEECSNANCTSGKQCTETFGGHECTCANISLHGDNCTTTCSNESTVLFLLDRTRNVGQDNIKHQVEFIISFASTISFTNVAVISYATDAQIVMRPGQSSNFSEFAETLRHASYSMGHMKNLGQALEKAKEITEIFNPSNPGVVVAMILGKSDDEHEPHAEELKQRNVTIVALTLDSSYSTPQLSLLASNPLNDHKLTTEVASLKNYISNARNRICKAWKPCTSAVCPDLHDCRDDYGKDGGFSCIPPPSICNPNPCLNGGKCNDMGNSTYNCTCPPGIGGQTCTDDILDECSTTPCKNGGHCKDLLGSFECVCSEKYSGRQCQVECSSQQLNLVFLVDGSGSIEHQGKGNFQRSKDFIIRLVRSFEVGQGKVNVATVLYSSNYRIIHFLNTYYKREDIEKAIQGMTYPAGGTRTGKGLNAIRDKIFKNLGSVRDQVPKVVVVVTDGYSRDDVSKPALELRNMGVTIYSVGVGCCFYEPQLNEMATDPDADHVVEVSFTKLPNITQLLREKICAAIDICSSSPCENDGNCTSLTNDYQCNCTSKWTEKNCSVAVDPCASFPCRNGGSCTSNNNNYTCTCPTGFTGANCEQAVDPCASFPCRNGGNCTSHNNSYTCTCPNGFTGSNCEQDIDECSPTSPCTNVNKVCINFPGTSFCNCKPGNFEIKNACNGEYDTIFNIAFVIYIGDNIDPSHKGNFAKEIEFVKGLCKTFNVARNDTSVGIITYSGDATVRFRFENTSSQAEFENTLDSLEISGSGRNIGKALDLARTDLFDQSNAGRNVTVRNILVVITDGPSDDNHVIPSSALKEDNVTIFCVGIDRYNRSQLNEMASDPDSQHVFTVDFYGALGPTMAPLKDAIITVQELNKCSSSPCFNGGSCINTGKSFRCACARGYYGNRCQLGCGFREVGLKTPNTRRIPDRYISSSSQRDSSHAAHRGRIGIEVIGTWEDGWCSSQTDTAPYIQVFFEYLTNITEIENEGVEDGTTNSWVESYYVTTSNSTDSTSFVNYTENGETKIFISNTGMAARNVTLHGTRAHFIRIHPLNHTGPFACMRIGLYGCENKDDVMPFPGTLLERINNAPLAKNPVFDTRLAAIPVAVFISLLVASLLFLLLPLGTPSPLGPSVSETTVSIEPDPPQSGVIPLVPMYEVQSLTMELGSESLVQVEGVNTSNEDAIFSYDNKIFSFDRQVNVASAGQGNLV</sequence>
<dbReference type="GO" id="GO:0048863">
    <property type="term" value="P:stem cell differentiation"/>
    <property type="evidence" value="ECO:0007669"/>
    <property type="project" value="UniProtKB-ARBA"/>
</dbReference>
<keyword evidence="6 15" id="KW-0812">Transmembrane</keyword>
<feature type="domain" description="EGF-like" evidence="17">
    <location>
        <begin position="805"/>
        <end position="842"/>
    </location>
</feature>
<feature type="disulfide bond" evidence="14">
    <location>
        <begin position="551"/>
        <end position="568"/>
    </location>
</feature>
<dbReference type="InterPro" id="IPR009030">
    <property type="entry name" value="Growth_fac_rcpt_cys_sf"/>
</dbReference>
<dbReference type="PROSITE" id="PS01286">
    <property type="entry name" value="FA58C_2"/>
    <property type="match status" value="1"/>
</dbReference>
<dbReference type="GO" id="GO:0030097">
    <property type="term" value="P:hemopoiesis"/>
    <property type="evidence" value="ECO:0007669"/>
    <property type="project" value="UniProtKB-ARBA"/>
</dbReference>
<evidence type="ECO:0000313" key="19">
    <source>
        <dbReference type="EMBL" id="KAJ7370852.1"/>
    </source>
</evidence>
<feature type="domain" description="EGF-like" evidence="17">
    <location>
        <begin position="1666"/>
        <end position="1702"/>
    </location>
</feature>
<dbReference type="Pfam" id="PF00092">
    <property type="entry name" value="VWA"/>
    <property type="match status" value="5"/>
</dbReference>
<keyword evidence="4" id="KW-0964">Secreted</keyword>
<dbReference type="InterPro" id="IPR000742">
    <property type="entry name" value="EGF"/>
</dbReference>
<dbReference type="InterPro" id="IPR008979">
    <property type="entry name" value="Galactose-bd-like_sf"/>
</dbReference>
<dbReference type="Pfam" id="PF00008">
    <property type="entry name" value="EGF"/>
    <property type="match status" value="4"/>
</dbReference>
<dbReference type="FunFam" id="2.10.25.10:FF:000122">
    <property type="entry name" value="Protein crumbs homolog 2"/>
    <property type="match status" value="1"/>
</dbReference>
<dbReference type="Gene3D" id="2.10.25.10">
    <property type="entry name" value="Laminin"/>
    <property type="match status" value="9"/>
</dbReference>
<proteinExistence type="predicted"/>
<evidence type="ECO:0000256" key="4">
    <source>
        <dbReference type="ARBA" id="ARBA00022525"/>
    </source>
</evidence>
<keyword evidence="3" id="KW-1003">Cell membrane</keyword>
<feature type="disulfide bond" evidence="14">
    <location>
        <begin position="1079"/>
        <end position="1088"/>
    </location>
</feature>
<evidence type="ECO:0000259" key="18">
    <source>
        <dbReference type="PROSITE" id="PS50234"/>
    </source>
</evidence>
<dbReference type="Gene3D" id="2.60.120.260">
    <property type="entry name" value="Galactose-binding domain-like"/>
    <property type="match status" value="3"/>
</dbReference>
<dbReference type="PROSITE" id="PS50026">
    <property type="entry name" value="EGF_3"/>
    <property type="match status" value="11"/>
</dbReference>
<dbReference type="Pfam" id="PF00754">
    <property type="entry name" value="F5_F8_type_C"/>
    <property type="match status" value="2"/>
</dbReference>
<name>A0A9W9YWP6_9CNID</name>
<evidence type="ECO:0000256" key="2">
    <source>
        <dbReference type="ARBA" id="ARBA00004613"/>
    </source>
</evidence>
<dbReference type="InterPro" id="IPR002035">
    <property type="entry name" value="VWF_A"/>
</dbReference>
<dbReference type="OrthoDB" id="6132182at2759"/>
<evidence type="ECO:0000256" key="13">
    <source>
        <dbReference type="ARBA" id="ARBA00023180"/>
    </source>
</evidence>
<feature type="domain" description="VWFA" evidence="18">
    <location>
        <begin position="2"/>
        <end position="172"/>
    </location>
</feature>
<keyword evidence="12 14" id="KW-1015">Disulfide bond</keyword>
<feature type="domain" description="F5/8 type C" evidence="16">
    <location>
        <begin position="1705"/>
        <end position="1862"/>
    </location>
</feature>
<dbReference type="PANTHER" id="PTHR24020">
    <property type="entry name" value="COLLAGEN ALPHA"/>
    <property type="match status" value="1"/>
</dbReference>
<dbReference type="SMART" id="SM00327">
    <property type="entry name" value="VWA"/>
    <property type="match status" value="5"/>
</dbReference>
<feature type="disulfide bond" evidence="14">
    <location>
        <begin position="1118"/>
        <end position="1127"/>
    </location>
</feature>
<evidence type="ECO:0000256" key="6">
    <source>
        <dbReference type="ARBA" id="ARBA00022692"/>
    </source>
</evidence>
<gene>
    <name evidence="19" type="primary">COL6A6_8</name>
    <name evidence="19" type="ORF">OS493_029396</name>
</gene>
<feature type="disulfide bond" evidence="14">
    <location>
        <begin position="1345"/>
        <end position="1354"/>
    </location>
</feature>
<dbReference type="PANTHER" id="PTHR24020:SF20">
    <property type="entry name" value="PH DOMAIN-CONTAINING PROTEIN"/>
    <property type="match status" value="1"/>
</dbReference>
<dbReference type="FunFam" id="2.10.25.10:FF:000066">
    <property type="entry name" value="FAT atypical cadherin 4"/>
    <property type="match status" value="1"/>
</dbReference>
<feature type="disulfide bond" evidence="14">
    <location>
        <begin position="570"/>
        <end position="579"/>
    </location>
</feature>
<dbReference type="GO" id="GO:0035282">
    <property type="term" value="P:segmentation"/>
    <property type="evidence" value="ECO:0007669"/>
    <property type="project" value="UniProtKB-ARBA"/>
</dbReference>
<evidence type="ECO:0000256" key="14">
    <source>
        <dbReference type="PROSITE-ProRule" id="PRU00076"/>
    </source>
</evidence>
<dbReference type="EMBL" id="MU826855">
    <property type="protein sequence ID" value="KAJ7370852.1"/>
    <property type="molecule type" value="Genomic_DNA"/>
</dbReference>
<feature type="domain" description="EGF-like" evidence="17">
    <location>
        <begin position="1357"/>
        <end position="1393"/>
    </location>
</feature>
<dbReference type="PROSITE" id="PS00022">
    <property type="entry name" value="EGF_1"/>
    <property type="match status" value="8"/>
</dbReference>
<dbReference type="PROSITE" id="PS50022">
    <property type="entry name" value="FA58C_3"/>
    <property type="match status" value="2"/>
</dbReference>
<feature type="disulfide bond" evidence="14">
    <location>
        <begin position="793"/>
        <end position="802"/>
    </location>
</feature>
<keyword evidence="7" id="KW-0732">Signal</keyword>
<dbReference type="SUPFAM" id="SSF57196">
    <property type="entry name" value="EGF/Laminin"/>
    <property type="match status" value="4"/>
</dbReference>
<feature type="domain" description="VWFA" evidence="18">
    <location>
        <begin position="589"/>
        <end position="762"/>
    </location>
</feature>
<comment type="subcellular location">
    <subcellularLocation>
        <location evidence="1">Cell membrane</location>
        <topology evidence="1">Single-pass type I membrane protein</topology>
    </subcellularLocation>
    <subcellularLocation>
        <location evidence="2">Secreted</location>
    </subcellularLocation>
</comment>
<dbReference type="InterPro" id="IPR000421">
    <property type="entry name" value="FA58C"/>
</dbReference>
<feature type="domain" description="EGF-like" evidence="17">
    <location>
        <begin position="1052"/>
        <end position="1089"/>
    </location>
</feature>
<evidence type="ECO:0000256" key="9">
    <source>
        <dbReference type="ARBA" id="ARBA00022837"/>
    </source>
</evidence>
<feature type="domain" description="F5/8 type C" evidence="16">
    <location>
        <begin position="366"/>
        <end position="529"/>
    </location>
</feature>
<dbReference type="GO" id="GO:0048646">
    <property type="term" value="P:anatomical structure formation involved in morphogenesis"/>
    <property type="evidence" value="ECO:0007669"/>
    <property type="project" value="UniProtKB-ARBA"/>
</dbReference>
<dbReference type="CDD" id="cd01472">
    <property type="entry name" value="vWA_collagen"/>
    <property type="match status" value="1"/>
</dbReference>
<dbReference type="PROSITE" id="PS50234">
    <property type="entry name" value="VWFA"/>
    <property type="match status" value="5"/>
</dbReference>
<feature type="disulfide bond" evidence="14">
    <location>
        <begin position="1692"/>
        <end position="1701"/>
    </location>
</feature>
<reference evidence="19" key="1">
    <citation type="submission" date="2023-01" db="EMBL/GenBank/DDBJ databases">
        <title>Genome assembly of the deep-sea coral Lophelia pertusa.</title>
        <authorList>
            <person name="Herrera S."/>
            <person name="Cordes E."/>
        </authorList>
    </citation>
    <scope>NUCLEOTIDE SEQUENCE</scope>
    <source>
        <strain evidence="19">USNM1676648</strain>
        <tissue evidence="19">Polyp</tissue>
    </source>
</reference>
<evidence type="ECO:0000259" key="16">
    <source>
        <dbReference type="PROSITE" id="PS50022"/>
    </source>
</evidence>
<dbReference type="PROSITE" id="PS01186">
    <property type="entry name" value="EGF_2"/>
    <property type="match status" value="3"/>
</dbReference>
<dbReference type="FunFam" id="2.10.25.10:FF:000391">
    <property type="entry name" value="Weary, isoform C"/>
    <property type="match status" value="1"/>
</dbReference>
<dbReference type="InterPro" id="IPR000152">
    <property type="entry name" value="EGF-type_Asp/Asn_hydroxyl_site"/>
</dbReference>
<feature type="domain" description="EGF-like" evidence="17">
    <location>
        <begin position="1433"/>
        <end position="1473"/>
    </location>
</feature>
<dbReference type="GO" id="GO:0005509">
    <property type="term" value="F:calcium ion binding"/>
    <property type="evidence" value="ECO:0007669"/>
    <property type="project" value="InterPro"/>
</dbReference>
<dbReference type="InterPro" id="IPR013032">
    <property type="entry name" value="EGF-like_CS"/>
</dbReference>
<dbReference type="InterPro" id="IPR001881">
    <property type="entry name" value="EGF-like_Ca-bd_dom"/>
</dbReference>
<evidence type="ECO:0000256" key="8">
    <source>
        <dbReference type="ARBA" id="ARBA00022737"/>
    </source>
</evidence>
<feature type="transmembrane region" description="Helical" evidence="15">
    <location>
        <begin position="1894"/>
        <end position="1915"/>
    </location>
</feature>
<dbReference type="CDD" id="cd00054">
    <property type="entry name" value="EGF_CA"/>
    <property type="match status" value="9"/>
</dbReference>
<accession>A0A9W9YWP6</accession>
<dbReference type="GO" id="GO:0009952">
    <property type="term" value="P:anterior/posterior pattern specification"/>
    <property type="evidence" value="ECO:0007669"/>
    <property type="project" value="UniProtKB-ARBA"/>
</dbReference>
<dbReference type="FunFam" id="3.40.50.410:FF:000004">
    <property type="entry name" value="collagen alpha-6(VI) chain"/>
    <property type="match status" value="1"/>
</dbReference>
<dbReference type="InterPro" id="IPR036465">
    <property type="entry name" value="vWFA_dom_sf"/>
</dbReference>
<dbReference type="Proteomes" id="UP001163046">
    <property type="component" value="Unassembled WGS sequence"/>
</dbReference>
<dbReference type="FunFam" id="2.10.25.10:FF:000012">
    <property type="entry name" value="Delta-like protein"/>
    <property type="match status" value="1"/>
</dbReference>
<evidence type="ECO:0000256" key="11">
    <source>
        <dbReference type="ARBA" id="ARBA00023136"/>
    </source>
</evidence>
<keyword evidence="11 15" id="KW-0472">Membrane</keyword>
<feature type="domain" description="EGF-like" evidence="17">
    <location>
        <begin position="542"/>
        <end position="580"/>
    </location>
</feature>
<evidence type="ECO:0000256" key="10">
    <source>
        <dbReference type="ARBA" id="ARBA00022989"/>
    </source>
</evidence>
<keyword evidence="13" id="KW-0325">Glycoprotein</keyword>
<dbReference type="GO" id="GO:0023052">
    <property type="term" value="P:signaling"/>
    <property type="evidence" value="ECO:0007669"/>
    <property type="project" value="UniProtKB-ARBA"/>
</dbReference>
<dbReference type="FunFam" id="2.10.25.10:FF:000321">
    <property type="entry name" value="Protein delta homolog 1"/>
    <property type="match status" value="1"/>
</dbReference>
<dbReference type="Gene3D" id="3.40.50.410">
    <property type="entry name" value="von Willebrand factor, type A domain"/>
    <property type="match status" value="5"/>
</dbReference>
<organism evidence="19 20">
    <name type="scientific">Desmophyllum pertusum</name>
    <dbReference type="NCBI Taxonomy" id="174260"/>
    <lineage>
        <taxon>Eukaryota</taxon>
        <taxon>Metazoa</taxon>
        <taxon>Cnidaria</taxon>
        <taxon>Anthozoa</taxon>
        <taxon>Hexacorallia</taxon>
        <taxon>Scleractinia</taxon>
        <taxon>Caryophylliina</taxon>
        <taxon>Caryophylliidae</taxon>
        <taxon>Desmophyllum</taxon>
    </lineage>
</organism>
<evidence type="ECO:0000256" key="5">
    <source>
        <dbReference type="ARBA" id="ARBA00022536"/>
    </source>
</evidence>
<dbReference type="SUPFAM" id="SSF53300">
    <property type="entry name" value="vWA-like"/>
    <property type="match status" value="5"/>
</dbReference>
<feature type="domain" description="EGF-like" evidence="17">
    <location>
        <begin position="1395"/>
        <end position="1431"/>
    </location>
</feature>
<evidence type="ECO:0000259" key="17">
    <source>
        <dbReference type="PROSITE" id="PS50026"/>
    </source>
</evidence>
<dbReference type="GO" id="GO:0005576">
    <property type="term" value="C:extracellular region"/>
    <property type="evidence" value="ECO:0007669"/>
    <property type="project" value="UniProtKB-SubCell"/>
</dbReference>
<keyword evidence="9" id="KW-0106">Calcium</keyword>
<dbReference type="PRINTS" id="PR00453">
    <property type="entry name" value="VWFADOMAIN"/>
</dbReference>
<dbReference type="InterPro" id="IPR050525">
    <property type="entry name" value="ECM_Assembly_Org"/>
</dbReference>
<keyword evidence="20" id="KW-1185">Reference proteome</keyword>
<feature type="domain" description="VWFA" evidence="18">
    <location>
        <begin position="1481"/>
        <end position="1661"/>
    </location>
</feature>
<feature type="domain" description="VWFA" evidence="18">
    <location>
        <begin position="850"/>
        <end position="1019"/>
    </location>
</feature>
<evidence type="ECO:0000256" key="15">
    <source>
        <dbReference type="SAM" id="Phobius"/>
    </source>
</evidence>
<evidence type="ECO:0000256" key="7">
    <source>
        <dbReference type="ARBA" id="ARBA00022729"/>
    </source>
</evidence>
<dbReference type="GO" id="GO:0019904">
    <property type="term" value="F:protein domain specific binding"/>
    <property type="evidence" value="ECO:0007669"/>
    <property type="project" value="UniProtKB-ARBA"/>
</dbReference>
<feature type="disulfide bond" evidence="14">
    <location>
        <begin position="1383"/>
        <end position="1392"/>
    </location>
</feature>
<dbReference type="CDD" id="cd01450">
    <property type="entry name" value="vWFA_subfamily_ECM"/>
    <property type="match status" value="4"/>
</dbReference>
<feature type="domain" description="EGF-like" evidence="17">
    <location>
        <begin position="1092"/>
        <end position="1128"/>
    </location>
</feature>
<evidence type="ECO:0000313" key="20">
    <source>
        <dbReference type="Proteomes" id="UP001163046"/>
    </source>
</evidence>
<keyword evidence="10 15" id="KW-1133">Transmembrane helix</keyword>
<dbReference type="GO" id="GO:0007154">
    <property type="term" value="P:cell communication"/>
    <property type="evidence" value="ECO:0007669"/>
    <property type="project" value="UniProtKB-ARBA"/>
</dbReference>
<comment type="caution">
    <text evidence="19">The sequence shown here is derived from an EMBL/GenBank/DDBJ whole genome shotgun (WGS) entry which is preliminary data.</text>
</comment>
<evidence type="ECO:0000256" key="12">
    <source>
        <dbReference type="ARBA" id="ARBA00023157"/>
    </source>
</evidence>
<feature type="disulfide bond" evidence="14">
    <location>
        <begin position="1421"/>
        <end position="1430"/>
    </location>
</feature>
<feature type="domain" description="EGF-like" evidence="17">
    <location>
        <begin position="1319"/>
        <end position="1355"/>
    </location>
</feature>
<feature type="domain" description="EGF-like" evidence="17">
    <location>
        <begin position="175"/>
        <end position="211"/>
    </location>
</feature>